<dbReference type="SUPFAM" id="SSF88723">
    <property type="entry name" value="PIN domain-like"/>
    <property type="match status" value="1"/>
</dbReference>
<evidence type="ECO:0000256" key="8">
    <source>
        <dbReference type="HAMAP-Rule" id="MF_00265"/>
    </source>
</evidence>
<gene>
    <name evidence="8" type="primary">vapC</name>
    <name evidence="10" type="ordered locus">Turpa_3713</name>
</gene>
<dbReference type="GO" id="GO:0000287">
    <property type="term" value="F:magnesium ion binding"/>
    <property type="evidence" value="ECO:0007669"/>
    <property type="project" value="UniProtKB-UniRule"/>
</dbReference>
<dbReference type="InterPro" id="IPR050556">
    <property type="entry name" value="Type_II_TA_system_RNase"/>
</dbReference>
<dbReference type="InterPro" id="IPR022907">
    <property type="entry name" value="VapC_family"/>
</dbReference>
<dbReference type="HOGENOM" id="CLU_118482_1_1_12"/>
<accession>I4BAP0</accession>
<dbReference type="InterPro" id="IPR029060">
    <property type="entry name" value="PIN-like_dom_sf"/>
</dbReference>
<dbReference type="EMBL" id="CP002959">
    <property type="protein sequence ID" value="AFM14347.1"/>
    <property type="molecule type" value="Genomic_DNA"/>
</dbReference>
<keyword evidence="8" id="KW-0800">Toxin</keyword>
<dbReference type="Proteomes" id="UP000006048">
    <property type="component" value="Chromosome"/>
</dbReference>
<dbReference type="KEGG" id="tpx:Turpa_3713"/>
<keyword evidence="3 8" id="KW-0540">Nuclease</keyword>
<keyword evidence="6 8" id="KW-0460">Magnesium</keyword>
<sequence>MNVVVDTCIWVDYFAGRDAALCEAVDRLLEHGLVLMTPVIAAELVSGARKNDQNVRLKAFLGDLSLADSSLSHWFRVGDLRARLQTEGITVSTPDAHIAQVALDQKARLFTHDKIFAKIAKACNLRLFDDF</sequence>
<comment type="cofactor">
    <cofactor evidence="1 8">
        <name>Mg(2+)</name>
        <dbReference type="ChEBI" id="CHEBI:18420"/>
    </cofactor>
</comment>
<evidence type="ECO:0000259" key="9">
    <source>
        <dbReference type="Pfam" id="PF01850"/>
    </source>
</evidence>
<name>I4BAP0_TURPD</name>
<protein>
    <recommendedName>
        <fullName evidence="8">Ribonuclease VapC</fullName>
        <shortName evidence="8">RNase VapC</shortName>
        <ecNumber evidence="8">3.1.-.-</ecNumber>
    </recommendedName>
    <alternativeName>
        <fullName evidence="8">Toxin VapC</fullName>
    </alternativeName>
</protein>
<dbReference type="Gene3D" id="3.40.50.1010">
    <property type="entry name" value="5'-nuclease"/>
    <property type="match status" value="1"/>
</dbReference>
<evidence type="ECO:0000256" key="1">
    <source>
        <dbReference type="ARBA" id="ARBA00001946"/>
    </source>
</evidence>
<feature type="domain" description="PIN" evidence="9">
    <location>
        <begin position="3"/>
        <end position="121"/>
    </location>
</feature>
<evidence type="ECO:0000313" key="10">
    <source>
        <dbReference type="EMBL" id="AFM14347.1"/>
    </source>
</evidence>
<feature type="binding site" evidence="8">
    <location>
        <position position="6"/>
    </location>
    <ligand>
        <name>Mg(2+)</name>
        <dbReference type="ChEBI" id="CHEBI:18420"/>
    </ligand>
</feature>
<dbReference type="HAMAP" id="MF_00265">
    <property type="entry name" value="VapC_Nob1"/>
    <property type="match status" value="1"/>
</dbReference>
<evidence type="ECO:0000256" key="5">
    <source>
        <dbReference type="ARBA" id="ARBA00022801"/>
    </source>
</evidence>
<dbReference type="InterPro" id="IPR002716">
    <property type="entry name" value="PIN_dom"/>
</dbReference>
<dbReference type="PANTHER" id="PTHR33653">
    <property type="entry name" value="RIBONUCLEASE VAPC2"/>
    <property type="match status" value="1"/>
</dbReference>
<proteinExistence type="inferred from homology"/>
<keyword evidence="5 8" id="KW-0378">Hydrolase</keyword>
<dbReference type="GO" id="GO:0016787">
    <property type="term" value="F:hydrolase activity"/>
    <property type="evidence" value="ECO:0007669"/>
    <property type="project" value="UniProtKB-KW"/>
</dbReference>
<dbReference type="AlphaFoldDB" id="I4BAP0"/>
<keyword evidence="11" id="KW-1185">Reference proteome</keyword>
<evidence type="ECO:0000256" key="2">
    <source>
        <dbReference type="ARBA" id="ARBA00022649"/>
    </source>
</evidence>
<dbReference type="PANTHER" id="PTHR33653:SF1">
    <property type="entry name" value="RIBONUCLEASE VAPC2"/>
    <property type="match status" value="1"/>
</dbReference>
<evidence type="ECO:0000256" key="6">
    <source>
        <dbReference type="ARBA" id="ARBA00022842"/>
    </source>
</evidence>
<organism evidence="10 11">
    <name type="scientific">Turneriella parva (strain ATCC BAA-1111 / DSM 21527 / NCTC 11395 / H)</name>
    <name type="common">Leptospira parva</name>
    <dbReference type="NCBI Taxonomy" id="869212"/>
    <lineage>
        <taxon>Bacteria</taxon>
        <taxon>Pseudomonadati</taxon>
        <taxon>Spirochaetota</taxon>
        <taxon>Spirochaetia</taxon>
        <taxon>Leptospirales</taxon>
        <taxon>Leptospiraceae</taxon>
        <taxon>Turneriella</taxon>
    </lineage>
</organism>
<reference evidence="10 11" key="1">
    <citation type="submission" date="2012-06" db="EMBL/GenBank/DDBJ databases">
        <title>The complete chromosome of genome of Turneriella parva DSM 21527.</title>
        <authorList>
            <consortium name="US DOE Joint Genome Institute (JGI-PGF)"/>
            <person name="Lucas S."/>
            <person name="Han J."/>
            <person name="Lapidus A."/>
            <person name="Bruce D."/>
            <person name="Goodwin L."/>
            <person name="Pitluck S."/>
            <person name="Peters L."/>
            <person name="Kyrpides N."/>
            <person name="Mavromatis K."/>
            <person name="Ivanova N."/>
            <person name="Mikhailova N."/>
            <person name="Chertkov O."/>
            <person name="Detter J.C."/>
            <person name="Tapia R."/>
            <person name="Han C."/>
            <person name="Land M."/>
            <person name="Hauser L."/>
            <person name="Markowitz V."/>
            <person name="Cheng J.-F."/>
            <person name="Hugenholtz P."/>
            <person name="Woyke T."/>
            <person name="Wu D."/>
            <person name="Gronow S."/>
            <person name="Wellnitz S."/>
            <person name="Brambilla E."/>
            <person name="Klenk H.-P."/>
            <person name="Eisen J.A."/>
        </authorList>
    </citation>
    <scope>NUCLEOTIDE SEQUENCE [LARGE SCALE GENOMIC DNA]</scope>
    <source>
        <strain evidence="11">ATCC BAA-1111 / DSM 21527 / NCTC 11395 / H</strain>
    </source>
</reference>
<comment type="similarity">
    <text evidence="7 8">Belongs to the PINc/VapC protein family.</text>
</comment>
<dbReference type="EC" id="3.1.-.-" evidence="8"/>
<evidence type="ECO:0000313" key="11">
    <source>
        <dbReference type="Proteomes" id="UP000006048"/>
    </source>
</evidence>
<evidence type="ECO:0000256" key="3">
    <source>
        <dbReference type="ARBA" id="ARBA00022722"/>
    </source>
</evidence>
<evidence type="ECO:0000256" key="4">
    <source>
        <dbReference type="ARBA" id="ARBA00022723"/>
    </source>
</evidence>
<evidence type="ECO:0000256" key="7">
    <source>
        <dbReference type="ARBA" id="ARBA00038093"/>
    </source>
</evidence>
<dbReference type="RefSeq" id="WP_014804824.1">
    <property type="nucleotide sequence ID" value="NC_018020.1"/>
</dbReference>
<dbReference type="GO" id="GO:0090729">
    <property type="term" value="F:toxin activity"/>
    <property type="evidence" value="ECO:0007669"/>
    <property type="project" value="UniProtKB-KW"/>
</dbReference>
<dbReference type="Pfam" id="PF01850">
    <property type="entry name" value="PIN"/>
    <property type="match status" value="1"/>
</dbReference>
<keyword evidence="4 8" id="KW-0479">Metal-binding</keyword>
<keyword evidence="2 8" id="KW-1277">Toxin-antitoxin system</keyword>
<comment type="function">
    <text evidence="8">Toxic component of a toxin-antitoxin (TA) system. An RNase.</text>
</comment>
<feature type="binding site" evidence="8">
    <location>
        <position position="95"/>
    </location>
    <ligand>
        <name>Mg(2+)</name>
        <dbReference type="ChEBI" id="CHEBI:18420"/>
    </ligand>
</feature>
<dbReference type="GO" id="GO:0004540">
    <property type="term" value="F:RNA nuclease activity"/>
    <property type="evidence" value="ECO:0007669"/>
    <property type="project" value="InterPro"/>
</dbReference>
<dbReference type="STRING" id="869212.Turpa_3713"/>